<evidence type="ECO:0000256" key="1">
    <source>
        <dbReference type="SAM" id="MobiDB-lite"/>
    </source>
</evidence>
<proteinExistence type="predicted"/>
<keyword evidence="3" id="KW-1185">Reference proteome</keyword>
<reference evidence="2 3" key="1">
    <citation type="submission" date="2023-02" db="EMBL/GenBank/DDBJ databases">
        <title>LHISI_Scaffold_Assembly.</title>
        <authorList>
            <person name="Stuart O.P."/>
            <person name="Cleave R."/>
            <person name="Magrath M.J.L."/>
            <person name="Mikheyev A.S."/>
        </authorList>
    </citation>
    <scope>NUCLEOTIDE SEQUENCE [LARGE SCALE GENOMIC DNA]</scope>
    <source>
        <strain evidence="2">Daus_M_001</strain>
        <tissue evidence="2">Leg muscle</tissue>
    </source>
</reference>
<gene>
    <name evidence="2" type="ORF">PR048_026051</name>
</gene>
<protein>
    <submittedName>
        <fullName evidence="2">Uncharacterized protein</fullName>
    </submittedName>
</protein>
<feature type="region of interest" description="Disordered" evidence="1">
    <location>
        <begin position="479"/>
        <end position="540"/>
    </location>
</feature>
<feature type="region of interest" description="Disordered" evidence="1">
    <location>
        <begin position="1"/>
        <end position="26"/>
    </location>
</feature>
<name>A0ABQ9GKA3_9NEOP</name>
<evidence type="ECO:0000313" key="3">
    <source>
        <dbReference type="Proteomes" id="UP001159363"/>
    </source>
</evidence>
<accession>A0ABQ9GKA3</accession>
<dbReference type="EMBL" id="JARBHB010000011">
    <property type="protein sequence ID" value="KAJ8872447.1"/>
    <property type="molecule type" value="Genomic_DNA"/>
</dbReference>
<feature type="compositionally biased region" description="Basic and acidic residues" evidence="1">
    <location>
        <begin position="510"/>
        <end position="520"/>
    </location>
</feature>
<organism evidence="2 3">
    <name type="scientific">Dryococelus australis</name>
    <dbReference type="NCBI Taxonomy" id="614101"/>
    <lineage>
        <taxon>Eukaryota</taxon>
        <taxon>Metazoa</taxon>
        <taxon>Ecdysozoa</taxon>
        <taxon>Arthropoda</taxon>
        <taxon>Hexapoda</taxon>
        <taxon>Insecta</taxon>
        <taxon>Pterygota</taxon>
        <taxon>Neoptera</taxon>
        <taxon>Polyneoptera</taxon>
        <taxon>Phasmatodea</taxon>
        <taxon>Verophasmatodea</taxon>
        <taxon>Anareolatae</taxon>
        <taxon>Phasmatidae</taxon>
        <taxon>Eurycanthinae</taxon>
        <taxon>Dryococelus</taxon>
    </lineage>
</organism>
<sequence length="540" mass="59914">MRMIEVNMEQCRNEGAGETGDLGENPLTNGIDVPNIRFQQDTPPPRPRTEQISLDALQARRRCRGTRQRWASPAKTTRLTPSRRWARGALPGRYVLTVVRRLIHFGAGLGRRRPPLSLVDSRRRRVPLGDRRQSSRHACVRCVTQIGSDSLTCGTARRGGGPSHIGTSGAFPQPNPAIHSHATVPPEFLSIPSPPLSPSCRTRPPSLRAAKPGTEICSFRIPARLYNLDFLSAKIKLGFRTPPPRSMYSLQTSSSEGSENLCQYAPRRRQKAPYQHVSEFERGKTIRLRETDLSFRDISSRTGHVLLRVWNQWIDEGRAQRRAGTGPRNVIAAREDDRHLVRMAVTDRAASSTVLARTLESAATGVEGSTPSAAGCTGGTHAIASACVVQKPQMPQTAMGTLTPSLACRVANCINLLPPPPFRFPAPRNDVNSESTSWYAHDPMLVRLNLTAHSVVALQTQTSGRRHWRVVKESLTRETPYDTKQRYRNKKNARTTTKTSPDTVYTSRWPDMEDRLRMDEVDYQSKGSADHAPGGGGIPR</sequence>
<comment type="caution">
    <text evidence="2">The sequence shown here is derived from an EMBL/GenBank/DDBJ whole genome shotgun (WGS) entry which is preliminary data.</text>
</comment>
<evidence type="ECO:0000313" key="2">
    <source>
        <dbReference type="EMBL" id="KAJ8872447.1"/>
    </source>
</evidence>
<dbReference type="Proteomes" id="UP001159363">
    <property type="component" value="Chromosome 10"/>
</dbReference>